<gene>
    <name evidence="1" type="ORF">Tci_049097</name>
</gene>
<sequence>MRSPLLLLSYQLRIRNEEINTIPKKESDEFIKSSVEDLVSIPSESEDTSGSESVCILPLCDDFSPIDVLEEKAVTFSNPIFNSNDDFISSDDESLFDEDVPKDNVKIYSKPHFEFDVEYISSDINPIFDEVLKDIECKNSYDPNLDELTFLVTPLSDSNATTIAPDLEVSRAREIPYGEIKVHIEVLSVLWGNRLPIPDGSLPLSSLLKGQGYPGQNKTPGPWSTRIPMWQLFKGPGGGYDSRVEMKGIEDVPPPRTFFFRDDGTRIDSSAVLLDALVVYGVRINQELNELRAISAMINSYLGQPLNDFINSHDVIEMNNLESDDRSVDTPFVSPFLDLDDKADDGEVLNEFDEYGNARNLYRNRIINSFDGQDLAFPCMIGFRKFVAYFDPFLPMNIITRKAYNTIMVEGLESMGRNLVAVIRDVYVFVGSFTYVTDFVVLEDIREFIMSDLADVVMGIPFRAITQLEYDCIKGLISIWEAFGGNKPDLDSIWEETGQDCSFIMKWFQEYADRVWRQRHNFLATSSEHTRDGIKKSVTTSERNRLNGNPKRFGKATASEILRRRASLFPIYKLDFKAYGVGFLWERVGKVVGSVGNGGEVEKWQEWWGEGIAGLVGVVDEQGLFKRGGKDRGGFNGFYIVGPCGNLSLDCNPAPDISTELKAYGDGFLWERVGKVVGSVGNGGEVAGMVRRRNCSGGGSGGVVGGRDGGVVSAGDGSRWRRWPEAAPEKKGEGVCVWLGLLK</sequence>
<proteinExistence type="predicted"/>
<organism evidence="1">
    <name type="scientific">Tanacetum cinerariifolium</name>
    <name type="common">Dalmatian daisy</name>
    <name type="synonym">Chrysanthemum cinerariifolium</name>
    <dbReference type="NCBI Taxonomy" id="118510"/>
    <lineage>
        <taxon>Eukaryota</taxon>
        <taxon>Viridiplantae</taxon>
        <taxon>Streptophyta</taxon>
        <taxon>Embryophyta</taxon>
        <taxon>Tracheophyta</taxon>
        <taxon>Spermatophyta</taxon>
        <taxon>Magnoliopsida</taxon>
        <taxon>eudicotyledons</taxon>
        <taxon>Gunneridae</taxon>
        <taxon>Pentapetalae</taxon>
        <taxon>asterids</taxon>
        <taxon>campanulids</taxon>
        <taxon>Asterales</taxon>
        <taxon>Asteraceae</taxon>
        <taxon>Asteroideae</taxon>
        <taxon>Anthemideae</taxon>
        <taxon>Anthemidinae</taxon>
        <taxon>Tanacetum</taxon>
    </lineage>
</organism>
<protein>
    <submittedName>
        <fullName evidence="1">MAK10-like protein</fullName>
    </submittedName>
</protein>
<evidence type="ECO:0000313" key="1">
    <source>
        <dbReference type="EMBL" id="GEU77119.1"/>
    </source>
</evidence>
<accession>A0A6L2MUN5</accession>
<comment type="caution">
    <text evidence="1">The sequence shown here is derived from an EMBL/GenBank/DDBJ whole genome shotgun (WGS) entry which is preliminary data.</text>
</comment>
<dbReference type="EMBL" id="BKCJ010007409">
    <property type="protein sequence ID" value="GEU77119.1"/>
    <property type="molecule type" value="Genomic_DNA"/>
</dbReference>
<name>A0A6L2MUN5_TANCI</name>
<dbReference type="AlphaFoldDB" id="A0A6L2MUN5"/>
<reference evidence="1" key="1">
    <citation type="journal article" date="2019" name="Sci. Rep.">
        <title>Draft genome of Tanacetum cinerariifolium, the natural source of mosquito coil.</title>
        <authorList>
            <person name="Yamashiro T."/>
            <person name="Shiraishi A."/>
            <person name="Satake H."/>
            <person name="Nakayama K."/>
        </authorList>
    </citation>
    <scope>NUCLEOTIDE SEQUENCE</scope>
</reference>